<dbReference type="EMBL" id="JAFBDT010000033">
    <property type="protein sequence ID" value="MBM7562860.1"/>
    <property type="molecule type" value="Genomic_DNA"/>
</dbReference>
<dbReference type="PANTHER" id="PTHR34352:SF1">
    <property type="entry name" value="PROTEIN YHFA"/>
    <property type="match status" value="1"/>
</dbReference>
<evidence type="ECO:0000313" key="2">
    <source>
        <dbReference type="Proteomes" id="UP000767854"/>
    </source>
</evidence>
<dbReference type="InterPro" id="IPR036102">
    <property type="entry name" value="OsmC/Ohrsf"/>
</dbReference>
<protein>
    <submittedName>
        <fullName evidence="1">Redox protein</fullName>
    </submittedName>
</protein>
<keyword evidence="2" id="KW-1185">Reference proteome</keyword>
<dbReference type="RefSeq" id="WP_204665288.1">
    <property type="nucleotide sequence ID" value="NZ_JAFBDT010000033.1"/>
</dbReference>
<proteinExistence type="predicted"/>
<dbReference type="PANTHER" id="PTHR34352">
    <property type="entry name" value="PROTEIN YHFA"/>
    <property type="match status" value="1"/>
</dbReference>
<accession>A0ABS2MU04</accession>
<gene>
    <name evidence="1" type="ORF">JOC49_002433</name>
</gene>
<dbReference type="InterPro" id="IPR003718">
    <property type="entry name" value="OsmC/Ohr_fam"/>
</dbReference>
<organism evidence="1 2">
    <name type="scientific">Fusibacter tunisiensis</name>
    <dbReference type="NCBI Taxonomy" id="1008308"/>
    <lineage>
        <taxon>Bacteria</taxon>
        <taxon>Bacillati</taxon>
        <taxon>Bacillota</taxon>
        <taxon>Clostridia</taxon>
        <taxon>Eubacteriales</taxon>
        <taxon>Eubacteriales Family XII. Incertae Sedis</taxon>
        <taxon>Fusibacter</taxon>
    </lineage>
</organism>
<reference evidence="1 2" key="1">
    <citation type="submission" date="2021-01" db="EMBL/GenBank/DDBJ databases">
        <title>Genomic Encyclopedia of Type Strains, Phase IV (KMG-IV): sequencing the most valuable type-strain genomes for metagenomic binning, comparative biology and taxonomic classification.</title>
        <authorList>
            <person name="Goeker M."/>
        </authorList>
    </citation>
    <scope>NUCLEOTIDE SEQUENCE [LARGE SCALE GENOMIC DNA]</scope>
    <source>
        <strain evidence="1 2">DSM 24436</strain>
    </source>
</reference>
<dbReference type="Gene3D" id="3.30.300.20">
    <property type="match status" value="1"/>
</dbReference>
<name>A0ABS2MU04_9FIRM</name>
<comment type="caution">
    <text evidence="1">The sequence shown here is derived from an EMBL/GenBank/DDBJ whole genome shotgun (WGS) entry which is preliminary data.</text>
</comment>
<dbReference type="InterPro" id="IPR015946">
    <property type="entry name" value="KH_dom-like_a/b"/>
</dbReference>
<sequence>MSVKEVALKFNYAFEGTLYAPNGNAEIGVKEGTLAPYDMLFGALAGCLYSTFLDVAMKKRISYESVDLLVTGEKRNEIPSTLKWVHVKALVHNPEKELGLEQAFELATRFCSIYETISKVAKMTYEIEFVYDGT</sequence>
<dbReference type="SUPFAM" id="SSF82784">
    <property type="entry name" value="OsmC-like"/>
    <property type="match status" value="1"/>
</dbReference>
<dbReference type="Proteomes" id="UP000767854">
    <property type="component" value="Unassembled WGS sequence"/>
</dbReference>
<dbReference type="Pfam" id="PF02566">
    <property type="entry name" value="OsmC"/>
    <property type="match status" value="1"/>
</dbReference>
<evidence type="ECO:0000313" key="1">
    <source>
        <dbReference type="EMBL" id="MBM7562860.1"/>
    </source>
</evidence>